<organism evidence="1">
    <name type="scientific">Opuntia streptacantha</name>
    <name type="common">Prickly pear cactus</name>
    <name type="synonym">Opuntia cardona</name>
    <dbReference type="NCBI Taxonomy" id="393608"/>
    <lineage>
        <taxon>Eukaryota</taxon>
        <taxon>Viridiplantae</taxon>
        <taxon>Streptophyta</taxon>
        <taxon>Embryophyta</taxon>
        <taxon>Tracheophyta</taxon>
        <taxon>Spermatophyta</taxon>
        <taxon>Magnoliopsida</taxon>
        <taxon>eudicotyledons</taxon>
        <taxon>Gunneridae</taxon>
        <taxon>Pentapetalae</taxon>
        <taxon>Caryophyllales</taxon>
        <taxon>Cactineae</taxon>
        <taxon>Cactaceae</taxon>
        <taxon>Opuntioideae</taxon>
        <taxon>Opuntia</taxon>
    </lineage>
</organism>
<evidence type="ECO:0000313" key="1">
    <source>
        <dbReference type="EMBL" id="MBA4642014.1"/>
    </source>
</evidence>
<protein>
    <submittedName>
        <fullName evidence="1">Uncharacterized protein</fullName>
    </submittedName>
</protein>
<dbReference type="AlphaFoldDB" id="A0A7C8ZFL1"/>
<accession>A0A7C8ZFL1</accession>
<proteinExistence type="predicted"/>
<sequence>MGLTHINNLARKLQFTLRLPRRPSDLISQILNSPRILALSTVKQLLQRHKNLTQLFISPEGLLVLDLENQILPSGIRGGFIDGESHGVIPNRVGPSVLMNGRLLLGVGIVGEVNDDVWIHLSNEIDVLEIFG</sequence>
<reference evidence="1" key="2">
    <citation type="submission" date="2020-07" db="EMBL/GenBank/DDBJ databases">
        <authorList>
            <person name="Vera ALvarez R."/>
            <person name="Arias-Moreno D.M."/>
            <person name="Jimenez-Jacinto V."/>
            <person name="Jimenez-Bremont J.F."/>
            <person name="Swaminathan K."/>
            <person name="Moose S.P."/>
            <person name="Guerrero-Gonzalez M.L."/>
            <person name="Marino-Ramirez L."/>
            <person name="Landsman D."/>
            <person name="Rodriguez-Kessler M."/>
            <person name="Delgado-Sanchez P."/>
        </authorList>
    </citation>
    <scope>NUCLEOTIDE SEQUENCE</scope>
    <source>
        <tissue evidence="1">Cladode</tissue>
    </source>
</reference>
<dbReference type="EMBL" id="GISG01126720">
    <property type="protein sequence ID" value="MBA4642015.1"/>
    <property type="molecule type" value="Transcribed_RNA"/>
</dbReference>
<reference evidence="1" key="1">
    <citation type="journal article" date="2013" name="J. Plant Res.">
        <title>Effect of fungi and light on seed germination of three Opuntia species from semiarid lands of central Mexico.</title>
        <authorList>
            <person name="Delgado-Sanchez P."/>
            <person name="Jimenez-Bremont J.F."/>
            <person name="Guerrero-Gonzalez Mde L."/>
            <person name="Flores J."/>
        </authorList>
    </citation>
    <scope>NUCLEOTIDE SEQUENCE</scope>
    <source>
        <tissue evidence="1">Cladode</tissue>
    </source>
</reference>
<name>A0A7C8ZFL1_OPUST</name>
<dbReference type="EMBL" id="GISG01126719">
    <property type="protein sequence ID" value="MBA4642014.1"/>
    <property type="molecule type" value="Transcribed_RNA"/>
</dbReference>